<dbReference type="GO" id="GO:0030170">
    <property type="term" value="F:pyridoxal phosphate binding"/>
    <property type="evidence" value="ECO:0007669"/>
    <property type="project" value="InterPro"/>
</dbReference>
<dbReference type="PROSITE" id="PS00105">
    <property type="entry name" value="AA_TRANSFER_CLASS_1"/>
    <property type="match status" value="1"/>
</dbReference>
<keyword evidence="4 6" id="KW-0808">Transferase</keyword>
<dbReference type="Proteomes" id="UP000005496">
    <property type="component" value="Unassembled WGS sequence"/>
</dbReference>
<dbReference type="Gene3D" id="3.40.640.10">
    <property type="entry name" value="Type I PLP-dependent aspartate aminotransferase-like (Major domain)"/>
    <property type="match status" value="1"/>
</dbReference>
<proteinExistence type="inferred from homology"/>
<dbReference type="GO" id="GO:0008483">
    <property type="term" value="F:transaminase activity"/>
    <property type="evidence" value="ECO:0007669"/>
    <property type="project" value="UniProtKB-KW"/>
</dbReference>
<dbReference type="OrthoDB" id="9804474at2"/>
<comment type="caution">
    <text evidence="8">The sequence shown here is derived from an EMBL/GenBank/DDBJ whole genome shotgun (WGS) entry which is preliminary data.</text>
</comment>
<dbReference type="eggNOG" id="COG0436">
    <property type="taxonomic scope" value="Bacteria"/>
</dbReference>
<sequence>MSEASIAERCSGIKPFYVMEILERAKEMEKGGRDIIHLEIGEPDFDTPECVKEAAHEAMHKGCTHYTHSLGIPELRQAISRHYQNNYSVQVDPDRILVTSGTSPAMLLLFSTLLHPGDGVILPDPHYACYPSFICFAGGRQIKIPTSREDGFQLHPDKVRKHLSRDVKAIFINSPSNPTGNLLTDQVLQELAELGPWMVSDEIYHGLVYEGRERSILEFTDRAFVLNGFSKLYAMTGWRLGYLIAPEPFVRTLQTLHQNFFISANSVAQWAAVAALEKARADVSHMKEVYNQRRKYMLERLKGMGFGIGAEPTGAFYILADAGFLSMNSYRLAFDILEKAGVGVTPGIDFGDCAEGHIRFSYANSLENIEKGMDRLQQYVNENS</sequence>
<dbReference type="CDD" id="cd00609">
    <property type="entry name" value="AAT_like"/>
    <property type="match status" value="1"/>
</dbReference>
<dbReference type="GO" id="GO:0006520">
    <property type="term" value="P:amino acid metabolic process"/>
    <property type="evidence" value="ECO:0007669"/>
    <property type="project" value="InterPro"/>
</dbReference>
<feature type="domain" description="Aminotransferase class I/classII large" evidence="7">
    <location>
        <begin position="34"/>
        <end position="376"/>
    </location>
</feature>
<dbReference type="InterPro" id="IPR004839">
    <property type="entry name" value="Aminotransferase_I/II_large"/>
</dbReference>
<dbReference type="PANTHER" id="PTHR46383">
    <property type="entry name" value="ASPARTATE AMINOTRANSFERASE"/>
    <property type="match status" value="1"/>
</dbReference>
<dbReference type="InterPro" id="IPR004838">
    <property type="entry name" value="NHTrfase_class1_PyrdxlP-BS"/>
</dbReference>
<dbReference type="InterPro" id="IPR050596">
    <property type="entry name" value="AspAT/PAT-like"/>
</dbReference>
<evidence type="ECO:0000256" key="6">
    <source>
        <dbReference type="RuleBase" id="RU000481"/>
    </source>
</evidence>
<keyword evidence="3 6" id="KW-0032">Aminotransferase</keyword>
<protein>
    <recommendedName>
        <fullName evidence="6">Aminotransferase</fullName>
        <ecNumber evidence="6">2.6.1.-</ecNumber>
    </recommendedName>
</protein>
<keyword evidence="9" id="KW-1185">Reference proteome</keyword>
<evidence type="ECO:0000256" key="3">
    <source>
        <dbReference type="ARBA" id="ARBA00022576"/>
    </source>
</evidence>
<name>D6SME4_9BACT</name>
<evidence type="ECO:0000256" key="5">
    <source>
        <dbReference type="ARBA" id="ARBA00022898"/>
    </source>
</evidence>
<evidence type="ECO:0000259" key="7">
    <source>
        <dbReference type="Pfam" id="PF00155"/>
    </source>
</evidence>
<dbReference type="SUPFAM" id="SSF53383">
    <property type="entry name" value="PLP-dependent transferases"/>
    <property type="match status" value="1"/>
</dbReference>
<keyword evidence="5" id="KW-0663">Pyridoxal phosphate</keyword>
<dbReference type="EC" id="2.6.1.-" evidence="6"/>
<evidence type="ECO:0000313" key="9">
    <source>
        <dbReference type="Proteomes" id="UP000005496"/>
    </source>
</evidence>
<dbReference type="PANTHER" id="PTHR46383:SF2">
    <property type="entry name" value="AMINOTRANSFERASE"/>
    <property type="match status" value="1"/>
</dbReference>
<accession>D6SME4</accession>
<comment type="cofactor">
    <cofactor evidence="1 6">
        <name>pyridoxal 5'-phosphate</name>
        <dbReference type="ChEBI" id="CHEBI:597326"/>
    </cofactor>
</comment>
<dbReference type="EMBL" id="ACJN02000001">
    <property type="protein sequence ID" value="EFI35855.1"/>
    <property type="molecule type" value="Genomic_DNA"/>
</dbReference>
<organism evidence="8 9">
    <name type="scientific">Desulfonatronospira thiodismutans ASO3-1</name>
    <dbReference type="NCBI Taxonomy" id="555779"/>
    <lineage>
        <taxon>Bacteria</taxon>
        <taxon>Pseudomonadati</taxon>
        <taxon>Thermodesulfobacteriota</taxon>
        <taxon>Desulfovibrionia</taxon>
        <taxon>Desulfovibrionales</taxon>
        <taxon>Desulfonatronovibrionaceae</taxon>
        <taxon>Desulfonatronospira</taxon>
    </lineage>
</organism>
<gene>
    <name evidence="8" type="ORF">Dthio_PD3294</name>
</gene>
<comment type="similarity">
    <text evidence="2 6">Belongs to the class-I pyridoxal-phosphate-dependent aminotransferase family.</text>
</comment>
<dbReference type="InterPro" id="IPR015421">
    <property type="entry name" value="PyrdxlP-dep_Trfase_major"/>
</dbReference>
<evidence type="ECO:0000256" key="4">
    <source>
        <dbReference type="ARBA" id="ARBA00022679"/>
    </source>
</evidence>
<evidence type="ECO:0000256" key="1">
    <source>
        <dbReference type="ARBA" id="ARBA00001933"/>
    </source>
</evidence>
<evidence type="ECO:0000313" key="8">
    <source>
        <dbReference type="EMBL" id="EFI35855.1"/>
    </source>
</evidence>
<dbReference type="InterPro" id="IPR015424">
    <property type="entry name" value="PyrdxlP-dep_Trfase"/>
</dbReference>
<dbReference type="RefSeq" id="WP_008868984.1">
    <property type="nucleotide sequence ID" value="NZ_ACJN02000001.1"/>
</dbReference>
<evidence type="ECO:0000256" key="2">
    <source>
        <dbReference type="ARBA" id="ARBA00007441"/>
    </source>
</evidence>
<dbReference type="Pfam" id="PF00155">
    <property type="entry name" value="Aminotran_1_2"/>
    <property type="match status" value="1"/>
</dbReference>
<dbReference type="AlphaFoldDB" id="D6SME4"/>
<reference evidence="8" key="1">
    <citation type="submission" date="2010-05" db="EMBL/GenBank/DDBJ databases">
        <title>The draft genome of Desulfonatronospira thiodismutans ASO3-1.</title>
        <authorList>
            <consortium name="US DOE Joint Genome Institute (JGI-PGF)"/>
            <person name="Lucas S."/>
            <person name="Copeland A."/>
            <person name="Lapidus A."/>
            <person name="Cheng J.-F."/>
            <person name="Bruce D."/>
            <person name="Goodwin L."/>
            <person name="Pitluck S."/>
            <person name="Chertkov O."/>
            <person name="Brettin T."/>
            <person name="Detter J.C."/>
            <person name="Han C."/>
            <person name="Land M.L."/>
            <person name="Hauser L."/>
            <person name="Kyrpides N."/>
            <person name="Mikhailova N."/>
            <person name="Muyzer G."/>
            <person name="Woyke T."/>
        </authorList>
    </citation>
    <scope>NUCLEOTIDE SEQUENCE [LARGE SCALE GENOMIC DNA]</scope>
    <source>
        <strain evidence="8">ASO3-1</strain>
    </source>
</reference>